<dbReference type="Gene3D" id="3.30.200.20">
    <property type="entry name" value="Phosphorylase Kinase, domain 1"/>
    <property type="match status" value="1"/>
</dbReference>
<sequence>MTDSDELVDEDGLRGFLTDRLGGGDAFEFERHDEGFSNETVFVSWGDHDLVLRRPPPGETAETAHDVVREYTVMEALQETEVPVPRTVGVCRNRDVMGCEFYTMERLYGDVVRFSEPDRFADPETRREVAEEVVETLASIHGTDVEDVGLGDFGNPQGFTRRQVERWTEQIEWAFDTTTDERNVPALREVGDWLEDNAPDDHAGGLVHGDYKFDNLIFEPDAPRIAGVLDWEMSALGDPLCDLGWLLFFWRDEGDDESKITRTMLPQFTKKEGYPSRDEVVGMYEEASGMTVENARFYRVLAAYKMCALGEMFYARYLMGNSDSSFYAMMEEGVPLLADNALSMTEET</sequence>
<comment type="caution">
    <text evidence="2">The sequence shown here is derived from an EMBL/GenBank/DDBJ whole genome shotgun (WGS) entry which is preliminary data.</text>
</comment>
<dbReference type="InterPro" id="IPR011009">
    <property type="entry name" value="Kinase-like_dom_sf"/>
</dbReference>
<dbReference type="InterPro" id="IPR041726">
    <property type="entry name" value="ACAD10_11_N"/>
</dbReference>
<dbReference type="InterPro" id="IPR002575">
    <property type="entry name" value="Aminoglycoside_PTrfase"/>
</dbReference>
<proteinExistence type="predicted"/>
<name>A0A9Q4C400_9EURY</name>
<dbReference type="RefSeq" id="WP_266087712.1">
    <property type="nucleotide sequence ID" value="NZ_RKLV01000008.1"/>
</dbReference>
<accession>A0A9Q4C400</accession>
<evidence type="ECO:0000313" key="3">
    <source>
        <dbReference type="Proteomes" id="UP001149411"/>
    </source>
</evidence>
<dbReference type="PANTHER" id="PTHR47829">
    <property type="entry name" value="HYDROLASE, PUTATIVE (AFU_ORTHOLOGUE AFUA_1G12880)-RELATED"/>
    <property type="match status" value="1"/>
</dbReference>
<feature type="domain" description="Aminoglycoside phosphotransferase" evidence="1">
    <location>
        <begin position="29"/>
        <end position="257"/>
    </location>
</feature>
<reference evidence="2" key="1">
    <citation type="submission" date="2022-09" db="EMBL/GenBank/DDBJ databases">
        <title>Haloadaptaus new haloarchaeum isolated from saline soil.</title>
        <authorList>
            <person name="Duran-Viseras A."/>
            <person name="Sanchez-Porro C."/>
            <person name="Ventosa A."/>
        </authorList>
    </citation>
    <scope>NUCLEOTIDE SEQUENCE</scope>
    <source>
        <strain evidence="2">F3-133</strain>
    </source>
</reference>
<dbReference type="CDD" id="cd05154">
    <property type="entry name" value="ACAD10_11_N-like"/>
    <property type="match status" value="1"/>
</dbReference>
<organism evidence="2 3">
    <name type="scientific">Halorutilus salinus</name>
    <dbReference type="NCBI Taxonomy" id="2487751"/>
    <lineage>
        <taxon>Archaea</taxon>
        <taxon>Methanobacteriati</taxon>
        <taxon>Methanobacteriota</taxon>
        <taxon>Stenosarchaea group</taxon>
        <taxon>Halobacteria</taxon>
        <taxon>Halorutilales</taxon>
        <taxon>Halorutilaceae</taxon>
        <taxon>Halorutilus</taxon>
    </lineage>
</organism>
<dbReference type="Proteomes" id="UP001149411">
    <property type="component" value="Unassembled WGS sequence"/>
</dbReference>
<dbReference type="Pfam" id="PF01636">
    <property type="entry name" value="APH"/>
    <property type="match status" value="1"/>
</dbReference>
<dbReference type="PANTHER" id="PTHR47829:SF1">
    <property type="entry name" value="HAD FAMILY PHOSPHATASE"/>
    <property type="match status" value="1"/>
</dbReference>
<evidence type="ECO:0000313" key="2">
    <source>
        <dbReference type="EMBL" id="MCX2819447.1"/>
    </source>
</evidence>
<gene>
    <name evidence="2" type="ORF">EGH25_08800</name>
</gene>
<dbReference type="Gene3D" id="3.90.1200.10">
    <property type="match status" value="1"/>
</dbReference>
<dbReference type="InterPro" id="IPR052898">
    <property type="entry name" value="ACAD10-like"/>
</dbReference>
<evidence type="ECO:0000259" key="1">
    <source>
        <dbReference type="Pfam" id="PF01636"/>
    </source>
</evidence>
<dbReference type="EMBL" id="RKLV01000008">
    <property type="protein sequence ID" value="MCX2819447.1"/>
    <property type="molecule type" value="Genomic_DNA"/>
</dbReference>
<protein>
    <submittedName>
        <fullName evidence="2">Phosphotransferase family protein</fullName>
    </submittedName>
</protein>
<keyword evidence="3" id="KW-1185">Reference proteome</keyword>
<dbReference type="AlphaFoldDB" id="A0A9Q4C400"/>
<dbReference type="SUPFAM" id="SSF56112">
    <property type="entry name" value="Protein kinase-like (PK-like)"/>
    <property type="match status" value="1"/>
</dbReference>